<gene>
    <name evidence="4" type="ORF">BG015_004676</name>
</gene>
<organism evidence="4 5">
    <name type="scientific">Linnemannia schmuckeri</name>
    <dbReference type="NCBI Taxonomy" id="64567"/>
    <lineage>
        <taxon>Eukaryota</taxon>
        <taxon>Fungi</taxon>
        <taxon>Fungi incertae sedis</taxon>
        <taxon>Mucoromycota</taxon>
        <taxon>Mortierellomycotina</taxon>
        <taxon>Mortierellomycetes</taxon>
        <taxon>Mortierellales</taxon>
        <taxon>Mortierellaceae</taxon>
        <taxon>Linnemannia</taxon>
    </lineage>
</organism>
<feature type="region of interest" description="Disordered" evidence="1">
    <location>
        <begin position="75"/>
        <end position="115"/>
    </location>
</feature>
<proteinExistence type="predicted"/>
<dbReference type="Gene3D" id="3.30.60.30">
    <property type="match status" value="1"/>
</dbReference>
<feature type="domain" description="Kazal-like" evidence="3">
    <location>
        <begin position="116"/>
        <end position="173"/>
    </location>
</feature>
<dbReference type="InterPro" id="IPR002350">
    <property type="entry name" value="Kazal_dom"/>
</dbReference>
<dbReference type="PROSITE" id="PS51465">
    <property type="entry name" value="KAZAL_2"/>
    <property type="match status" value="1"/>
</dbReference>
<protein>
    <recommendedName>
        <fullName evidence="3">Kazal-like domain-containing protein</fullName>
    </recommendedName>
</protein>
<evidence type="ECO:0000313" key="5">
    <source>
        <dbReference type="Proteomes" id="UP000748756"/>
    </source>
</evidence>
<dbReference type="OrthoDB" id="2428307at2759"/>
<dbReference type="AlphaFoldDB" id="A0A9P5RA49"/>
<feature type="signal peptide" evidence="2">
    <location>
        <begin position="1"/>
        <end position="26"/>
    </location>
</feature>
<name>A0A9P5RA49_9FUNG</name>
<dbReference type="EMBL" id="JAAAUQ010002183">
    <property type="protein sequence ID" value="KAF9126595.1"/>
    <property type="molecule type" value="Genomic_DNA"/>
</dbReference>
<feature type="chain" id="PRO_5040159787" description="Kazal-like domain-containing protein" evidence="2">
    <location>
        <begin position="27"/>
        <end position="174"/>
    </location>
</feature>
<keyword evidence="5" id="KW-1185">Reference proteome</keyword>
<keyword evidence="2" id="KW-0732">Signal</keyword>
<evidence type="ECO:0000259" key="3">
    <source>
        <dbReference type="PROSITE" id="PS51465"/>
    </source>
</evidence>
<evidence type="ECO:0000256" key="2">
    <source>
        <dbReference type="SAM" id="SignalP"/>
    </source>
</evidence>
<comment type="caution">
    <text evidence="4">The sequence shown here is derived from an EMBL/GenBank/DDBJ whole genome shotgun (WGS) entry which is preliminary data.</text>
</comment>
<accession>A0A9P5RA49</accession>
<reference evidence="4" key="1">
    <citation type="journal article" date="2020" name="Fungal Divers.">
        <title>Resolving the Mortierellaceae phylogeny through synthesis of multi-gene phylogenetics and phylogenomics.</title>
        <authorList>
            <person name="Vandepol N."/>
            <person name="Liber J."/>
            <person name="Desiro A."/>
            <person name="Na H."/>
            <person name="Kennedy M."/>
            <person name="Barry K."/>
            <person name="Grigoriev I.V."/>
            <person name="Miller A.N."/>
            <person name="O'Donnell K."/>
            <person name="Stajich J.E."/>
            <person name="Bonito G."/>
        </authorList>
    </citation>
    <scope>NUCLEOTIDE SEQUENCE</scope>
    <source>
        <strain evidence="4">NRRL 6426</strain>
    </source>
</reference>
<dbReference type="Proteomes" id="UP000748756">
    <property type="component" value="Unassembled WGS sequence"/>
</dbReference>
<dbReference type="Pfam" id="PF07648">
    <property type="entry name" value="Kazal_2"/>
    <property type="match status" value="1"/>
</dbReference>
<dbReference type="InterPro" id="IPR036058">
    <property type="entry name" value="Kazal_dom_sf"/>
</dbReference>
<evidence type="ECO:0000256" key="1">
    <source>
        <dbReference type="SAM" id="MobiDB-lite"/>
    </source>
</evidence>
<sequence>MHSPMMYLVILVLLVITLSVQVQVLASPIPFPAAIDAKTQPEATFEAMVPTKIEVFERAEVAIAKFIAERATITDDDESGAHTDDAAVGSAFADGDGNSAATENHETGAGITPIPPPTKPGCIDICPAVWEPLCAHNKLGDKKTFGNRCKLNLWNCRHHFNTYVEDHKGECSTQ</sequence>
<dbReference type="SUPFAM" id="SSF100895">
    <property type="entry name" value="Kazal-type serine protease inhibitors"/>
    <property type="match status" value="1"/>
</dbReference>
<evidence type="ECO:0000313" key="4">
    <source>
        <dbReference type="EMBL" id="KAF9126595.1"/>
    </source>
</evidence>